<evidence type="ECO:0000313" key="3">
    <source>
        <dbReference type="Proteomes" id="UP000185746"/>
    </source>
</evidence>
<keyword evidence="1" id="KW-0472">Membrane</keyword>
<evidence type="ECO:0000313" key="2">
    <source>
        <dbReference type="EMBL" id="AOV08147.1"/>
    </source>
</evidence>
<evidence type="ECO:0000256" key="1">
    <source>
        <dbReference type="SAM" id="Phobius"/>
    </source>
</evidence>
<protein>
    <submittedName>
        <fullName evidence="2">Uncharacterized protein</fullName>
    </submittedName>
</protein>
<feature type="transmembrane region" description="Helical" evidence="1">
    <location>
        <begin position="12"/>
        <end position="41"/>
    </location>
</feature>
<dbReference type="RefSeq" id="WP_075528292.1">
    <property type="nucleotide sequence ID" value="NZ_CP017560.1"/>
</dbReference>
<name>A0A1D8JHE9_9BACL</name>
<proteinExistence type="predicted"/>
<dbReference type="EMBL" id="CP017560">
    <property type="protein sequence ID" value="AOV08147.1"/>
    <property type="molecule type" value="Genomic_DNA"/>
</dbReference>
<dbReference type="AlphaFoldDB" id="A0A1D8JHE9"/>
<keyword evidence="1" id="KW-1133">Transmembrane helix</keyword>
<dbReference type="Proteomes" id="UP000185746">
    <property type="component" value="Chromosome"/>
</dbReference>
<keyword evidence="3" id="KW-1185">Reference proteome</keyword>
<accession>A0A1D8JHE9</accession>
<sequence length="76" mass="8612">MSKRKYISYSILSFLIGLFIIPSVLDWLGVPFSFATVLHLIFGEPNLVKGVIVFILTGLIVFLVVRSSYNDYKKLT</sequence>
<gene>
    <name evidence="2" type="ORF">BI350_11755</name>
</gene>
<feature type="transmembrane region" description="Helical" evidence="1">
    <location>
        <begin position="47"/>
        <end position="65"/>
    </location>
</feature>
<dbReference type="KEGG" id="surl:BI350_11755"/>
<keyword evidence="1" id="KW-0812">Transmembrane</keyword>
<reference evidence="2 3" key="1">
    <citation type="submission" date="2016-09" db="EMBL/GenBank/DDBJ databases">
        <title>Complete genome sequence of the Lysinibacillus sphaericus LMG 22257, a specie of Bacillus with ureolytic activity that can effectively biodeposit calcium carbonate.</title>
        <authorList>
            <person name="Yan W."/>
        </authorList>
    </citation>
    <scope>NUCLEOTIDE SEQUENCE [LARGE SCALE GENOMIC DNA]</scope>
    <source>
        <strain evidence="2 3">LMG 22257</strain>
    </source>
</reference>
<organism evidence="2 3">
    <name type="scientific">Sporosarcina ureilytica</name>
    <dbReference type="NCBI Taxonomy" id="298596"/>
    <lineage>
        <taxon>Bacteria</taxon>
        <taxon>Bacillati</taxon>
        <taxon>Bacillota</taxon>
        <taxon>Bacilli</taxon>
        <taxon>Bacillales</taxon>
        <taxon>Caryophanaceae</taxon>
        <taxon>Sporosarcina</taxon>
    </lineage>
</organism>